<name>W4KIF6_HETIT</name>
<dbReference type="FunFam" id="3.40.50.300:FF:000737">
    <property type="entry name" value="Bifunctional polynucleotide phosphatase/kinase"/>
    <property type="match status" value="1"/>
</dbReference>
<sequence>MASSSKLSTNLSNSKKRPLSRDALVESETPQKIVKVFPIFAKQSQPSSTASFQWLAPLGPKRTCLHGVNLSPRASTTVAAFDLDGTLLQSHIFKKKKSPSEWKWWKDVVPKKLKEVHNSGSAVVLISNQAIRSSQLEEWKKKISLVASALPDVPFRLLAATAKDGYRKPMPGMWYELERVFKAEGVEIDKATSFYVGDAAGRPNDFASTDRKFALNVELPFHTPEAYFLNLSEASYKLPGFNVSSLESVPRILPVGTSIIPATAASFPEIVLFVGFPCIGKSSFYRQHFRTAGYAHINQDTLGSRPKCLKAVDEAIRAGKSCVIDNTNRDVQTRRHYIELARKSDVRIRCFYFRGSVELAWHNNLYRAFNLPASIALHEPHRDFLPYMAFSSFAEKFEEPKESEGFLEVITVNWLFEGSKNEQRNWSMWLQIDGK</sequence>
<evidence type="ECO:0000256" key="1">
    <source>
        <dbReference type="SAM" id="MobiDB-lite"/>
    </source>
</evidence>
<dbReference type="PANTHER" id="PTHR12083:SF9">
    <property type="entry name" value="BIFUNCTIONAL POLYNUCLEOTIDE PHOSPHATASE_KINASE"/>
    <property type="match status" value="1"/>
</dbReference>
<dbReference type="OrthoDB" id="19045at2759"/>
<proteinExistence type="predicted"/>
<dbReference type="InterPro" id="IPR006551">
    <property type="entry name" value="Polynucleotide_phosphatase"/>
</dbReference>
<dbReference type="GO" id="GO:0006281">
    <property type="term" value="P:DNA repair"/>
    <property type="evidence" value="ECO:0007669"/>
    <property type="project" value="TreeGrafter"/>
</dbReference>
<dbReference type="AlphaFoldDB" id="W4KIF6"/>
<protein>
    <recommendedName>
        <fullName evidence="4">PNK3P-domain-containing protein</fullName>
    </recommendedName>
</protein>
<organism evidence="2 3">
    <name type="scientific">Heterobasidion irregulare (strain TC 32-1)</name>
    <dbReference type="NCBI Taxonomy" id="747525"/>
    <lineage>
        <taxon>Eukaryota</taxon>
        <taxon>Fungi</taxon>
        <taxon>Dikarya</taxon>
        <taxon>Basidiomycota</taxon>
        <taxon>Agaricomycotina</taxon>
        <taxon>Agaricomycetes</taxon>
        <taxon>Russulales</taxon>
        <taxon>Bondarzewiaceae</taxon>
        <taxon>Heterobasidion</taxon>
        <taxon>Heterobasidion annosum species complex</taxon>
    </lineage>
</organism>
<dbReference type="KEGG" id="hir:HETIRDRAFT_470728"/>
<dbReference type="SUPFAM" id="SSF52540">
    <property type="entry name" value="P-loop containing nucleoside triphosphate hydrolases"/>
    <property type="match status" value="1"/>
</dbReference>
<feature type="region of interest" description="Disordered" evidence="1">
    <location>
        <begin position="1"/>
        <end position="24"/>
    </location>
</feature>
<reference evidence="2 3" key="1">
    <citation type="journal article" date="2012" name="New Phytol.">
        <title>Insight into trade-off between wood decay and parasitism from the genome of a fungal forest pathogen.</title>
        <authorList>
            <person name="Olson A."/>
            <person name="Aerts A."/>
            <person name="Asiegbu F."/>
            <person name="Belbahri L."/>
            <person name="Bouzid O."/>
            <person name="Broberg A."/>
            <person name="Canback B."/>
            <person name="Coutinho P.M."/>
            <person name="Cullen D."/>
            <person name="Dalman K."/>
            <person name="Deflorio G."/>
            <person name="van Diepen L.T."/>
            <person name="Dunand C."/>
            <person name="Duplessis S."/>
            <person name="Durling M."/>
            <person name="Gonthier P."/>
            <person name="Grimwood J."/>
            <person name="Fossdal C.G."/>
            <person name="Hansson D."/>
            <person name="Henrissat B."/>
            <person name="Hietala A."/>
            <person name="Himmelstrand K."/>
            <person name="Hoffmeister D."/>
            <person name="Hogberg N."/>
            <person name="James T.Y."/>
            <person name="Karlsson M."/>
            <person name="Kohler A."/>
            <person name="Kues U."/>
            <person name="Lee Y.H."/>
            <person name="Lin Y.C."/>
            <person name="Lind M."/>
            <person name="Lindquist E."/>
            <person name="Lombard V."/>
            <person name="Lucas S."/>
            <person name="Lunden K."/>
            <person name="Morin E."/>
            <person name="Murat C."/>
            <person name="Park J."/>
            <person name="Raffaello T."/>
            <person name="Rouze P."/>
            <person name="Salamov A."/>
            <person name="Schmutz J."/>
            <person name="Solheim H."/>
            <person name="Stahlberg J."/>
            <person name="Velez H."/>
            <person name="de Vries R.P."/>
            <person name="Wiebenga A."/>
            <person name="Woodward S."/>
            <person name="Yakovlev I."/>
            <person name="Garbelotto M."/>
            <person name="Martin F."/>
            <person name="Grigoriev I.V."/>
            <person name="Stenlid J."/>
        </authorList>
    </citation>
    <scope>NUCLEOTIDE SEQUENCE [LARGE SCALE GENOMIC DNA]</scope>
    <source>
        <strain evidence="2 3">TC 32-1</strain>
    </source>
</reference>
<dbReference type="SUPFAM" id="SSF56784">
    <property type="entry name" value="HAD-like"/>
    <property type="match status" value="1"/>
</dbReference>
<dbReference type="HOGENOM" id="CLU_014938_3_1_1"/>
<dbReference type="NCBIfam" id="TIGR01662">
    <property type="entry name" value="HAD-SF-IIIA"/>
    <property type="match status" value="1"/>
</dbReference>
<dbReference type="Pfam" id="PF08645">
    <property type="entry name" value="PNK3P"/>
    <property type="match status" value="1"/>
</dbReference>
<accession>W4KIF6</accession>
<dbReference type="eggNOG" id="KOG2134">
    <property type="taxonomic scope" value="Eukaryota"/>
</dbReference>
<evidence type="ECO:0008006" key="4">
    <source>
        <dbReference type="Google" id="ProtNLM"/>
    </source>
</evidence>
<dbReference type="FunCoup" id="W4KIF6">
    <property type="interactions" value="157"/>
</dbReference>
<dbReference type="NCBIfam" id="TIGR01664">
    <property type="entry name" value="DNA-3'-Pase"/>
    <property type="match status" value="1"/>
</dbReference>
<dbReference type="PANTHER" id="PTHR12083">
    <property type="entry name" value="BIFUNCTIONAL POLYNUCLEOTIDE PHOSPHATASE/KINASE"/>
    <property type="match status" value="1"/>
</dbReference>
<dbReference type="Gene3D" id="3.40.50.300">
    <property type="entry name" value="P-loop containing nucleotide triphosphate hydrolases"/>
    <property type="match status" value="1"/>
</dbReference>
<dbReference type="Proteomes" id="UP000030671">
    <property type="component" value="Unassembled WGS sequence"/>
</dbReference>
<feature type="compositionally biased region" description="Low complexity" evidence="1">
    <location>
        <begin position="1"/>
        <end position="13"/>
    </location>
</feature>
<dbReference type="InParanoid" id="W4KIF6"/>
<dbReference type="GeneID" id="20677360"/>
<dbReference type="InterPro" id="IPR006549">
    <property type="entry name" value="HAD-SF_hydro_IIIA"/>
</dbReference>
<dbReference type="STRING" id="747525.W4KIF6"/>
<dbReference type="GO" id="GO:0046403">
    <property type="term" value="F:polynucleotide 3'-phosphatase activity"/>
    <property type="evidence" value="ECO:0007669"/>
    <property type="project" value="TreeGrafter"/>
</dbReference>
<dbReference type="Pfam" id="PF13671">
    <property type="entry name" value="AAA_33"/>
    <property type="match status" value="1"/>
</dbReference>
<keyword evidence="3" id="KW-1185">Reference proteome</keyword>
<evidence type="ECO:0000313" key="2">
    <source>
        <dbReference type="EMBL" id="ETW85637.1"/>
    </source>
</evidence>
<gene>
    <name evidence="2" type="ORF">HETIRDRAFT_470728</name>
</gene>
<dbReference type="Gene3D" id="3.40.50.1000">
    <property type="entry name" value="HAD superfamily/HAD-like"/>
    <property type="match status" value="1"/>
</dbReference>
<dbReference type="EMBL" id="KI925455">
    <property type="protein sequence ID" value="ETW85637.1"/>
    <property type="molecule type" value="Genomic_DNA"/>
</dbReference>
<dbReference type="InterPro" id="IPR027417">
    <property type="entry name" value="P-loop_NTPase"/>
</dbReference>
<dbReference type="RefSeq" id="XP_009542474.1">
    <property type="nucleotide sequence ID" value="XM_009544179.1"/>
</dbReference>
<dbReference type="InterPro" id="IPR023214">
    <property type="entry name" value="HAD_sf"/>
</dbReference>
<evidence type="ECO:0000313" key="3">
    <source>
        <dbReference type="Proteomes" id="UP000030671"/>
    </source>
</evidence>
<dbReference type="GO" id="GO:0003690">
    <property type="term" value="F:double-stranded DNA binding"/>
    <property type="evidence" value="ECO:0007669"/>
    <property type="project" value="TreeGrafter"/>
</dbReference>
<dbReference type="GO" id="GO:0046404">
    <property type="term" value="F:ATP-dependent polydeoxyribonucleotide 5'-hydroxyl-kinase activity"/>
    <property type="evidence" value="ECO:0007669"/>
    <property type="project" value="TreeGrafter"/>
</dbReference>
<dbReference type="InterPro" id="IPR013954">
    <property type="entry name" value="PNK3P"/>
</dbReference>
<dbReference type="InterPro" id="IPR036412">
    <property type="entry name" value="HAD-like_sf"/>
</dbReference>